<organism evidence="2 3">
    <name type="scientific">Rhizophagus irregularis (strain DAOM 181602 / DAOM 197198 / MUCL 43194)</name>
    <name type="common">Arbuscular mycorrhizal fungus</name>
    <name type="synonym">Glomus intraradices</name>
    <dbReference type="NCBI Taxonomy" id="747089"/>
    <lineage>
        <taxon>Eukaryota</taxon>
        <taxon>Fungi</taxon>
        <taxon>Fungi incertae sedis</taxon>
        <taxon>Mucoromycota</taxon>
        <taxon>Glomeromycotina</taxon>
        <taxon>Glomeromycetes</taxon>
        <taxon>Glomerales</taxon>
        <taxon>Glomeraceae</taxon>
        <taxon>Rhizophagus</taxon>
    </lineage>
</organism>
<evidence type="ECO:0000313" key="2">
    <source>
        <dbReference type="EMBL" id="POG72068.1"/>
    </source>
</evidence>
<dbReference type="VEuPathDB" id="FungiDB:RhiirFUN_023347"/>
<accession>A0A2P4Q379</accession>
<dbReference type="GO" id="GO:0046983">
    <property type="term" value="F:protein dimerization activity"/>
    <property type="evidence" value="ECO:0007669"/>
    <property type="project" value="InterPro"/>
</dbReference>
<dbReference type="AlphaFoldDB" id="A0A2P4Q379"/>
<dbReference type="PANTHER" id="PTHR46880:SF5">
    <property type="entry name" value="DUF4371 DOMAIN-CONTAINING PROTEIN"/>
    <property type="match status" value="1"/>
</dbReference>
<comment type="caution">
    <text evidence="2">The sequence shown here is derived from an EMBL/GenBank/DDBJ whole genome shotgun (WGS) entry which is preliminary data.</text>
</comment>
<dbReference type="SUPFAM" id="SSF53098">
    <property type="entry name" value="Ribonuclease H-like"/>
    <property type="match status" value="1"/>
</dbReference>
<keyword evidence="3" id="KW-1185">Reference proteome</keyword>
<feature type="domain" description="HAT C-terminal dimerisation" evidence="1">
    <location>
        <begin position="367"/>
        <end position="417"/>
    </location>
</feature>
<dbReference type="Pfam" id="PF05699">
    <property type="entry name" value="Dimer_Tnp_hAT"/>
    <property type="match status" value="1"/>
</dbReference>
<evidence type="ECO:0000313" key="3">
    <source>
        <dbReference type="Proteomes" id="UP000018888"/>
    </source>
</evidence>
<sequence length="446" mass="51701">MEEAIVYVIEKALCEEIRSSNHWSIMIDETNSITDEKHLAVVSRHISHNVPVTRYLGMINLDELTAEAIAFDLKSFIIAKGLKVENLLHFGSDGAATLIGTKTGSYRRMQNLKMIQETLEDPQLAILNIVNTRWLSMSNSVKNLHQILDSVIDALRYDAEFDKKNHLASNLLDELNCDFIISTKYLADLMFILTKLINVFQREYVSFADIKIHLDMVYDAITAQFIGFDGSTPSYGTHLRKYMQDFNISPEKLPPFIKSFSEAIVDSIKSRFPQSNLYYSFRIFDPKLLPIKESELGNYGDEDIKKLSDYYGIDKVDEEGNVMEKIVDSDDVKQEWEVAKYYIKQIRSQNAAGGWEYIFNTYPDFVNEFPNIAKLVKISLIIPLSDAQVERIFSQHKLTKTRLRNRMNIETLNKHLMILLNGPDDFRRFDWNKAYDYWAMKTRRSN</sequence>
<evidence type="ECO:0000259" key="1">
    <source>
        <dbReference type="Pfam" id="PF05699"/>
    </source>
</evidence>
<dbReference type="InterPro" id="IPR008906">
    <property type="entry name" value="HATC_C_dom"/>
</dbReference>
<reference evidence="2 3" key="2">
    <citation type="journal article" date="2018" name="New Phytol.">
        <title>High intraspecific genome diversity in the model arbuscular mycorrhizal symbiont Rhizophagus irregularis.</title>
        <authorList>
            <person name="Chen E.C.H."/>
            <person name="Morin E."/>
            <person name="Beaudet D."/>
            <person name="Noel J."/>
            <person name="Yildirir G."/>
            <person name="Ndikumana S."/>
            <person name="Charron P."/>
            <person name="St-Onge C."/>
            <person name="Giorgi J."/>
            <person name="Kruger M."/>
            <person name="Marton T."/>
            <person name="Ropars J."/>
            <person name="Grigoriev I.V."/>
            <person name="Hainaut M."/>
            <person name="Henrissat B."/>
            <person name="Roux C."/>
            <person name="Martin F."/>
            <person name="Corradi N."/>
        </authorList>
    </citation>
    <scope>NUCLEOTIDE SEQUENCE [LARGE SCALE GENOMIC DNA]</scope>
    <source>
        <strain evidence="2 3">DAOM 197198</strain>
    </source>
</reference>
<protein>
    <submittedName>
        <fullName evidence="2">Ribonuclease H-like domain-containing protein</fullName>
    </submittedName>
</protein>
<dbReference type="Proteomes" id="UP000018888">
    <property type="component" value="Unassembled WGS sequence"/>
</dbReference>
<dbReference type="PANTHER" id="PTHR46880">
    <property type="entry name" value="RAS-ASSOCIATING DOMAIN-CONTAINING PROTEIN"/>
    <property type="match status" value="1"/>
</dbReference>
<dbReference type="InterPro" id="IPR012337">
    <property type="entry name" value="RNaseH-like_sf"/>
</dbReference>
<gene>
    <name evidence="2" type="ORF">GLOIN_2v1478039</name>
</gene>
<reference evidence="2 3" key="1">
    <citation type="journal article" date="2013" name="Proc. Natl. Acad. Sci. U.S.A.">
        <title>Genome of an arbuscular mycorrhizal fungus provides insight into the oldest plant symbiosis.</title>
        <authorList>
            <person name="Tisserant E."/>
            <person name="Malbreil M."/>
            <person name="Kuo A."/>
            <person name="Kohler A."/>
            <person name="Symeonidi A."/>
            <person name="Balestrini R."/>
            <person name="Charron P."/>
            <person name="Duensing N."/>
            <person name="Frei Dit Frey N."/>
            <person name="Gianinazzi-Pearson V."/>
            <person name="Gilbert L.B."/>
            <person name="Handa Y."/>
            <person name="Herr J.R."/>
            <person name="Hijri M."/>
            <person name="Koul R."/>
            <person name="Kawaguchi M."/>
            <person name="Krajinski F."/>
            <person name="Lammers P.J."/>
            <person name="Masclaux F.G."/>
            <person name="Murat C."/>
            <person name="Morin E."/>
            <person name="Ndikumana S."/>
            <person name="Pagni M."/>
            <person name="Petitpierre D."/>
            <person name="Requena N."/>
            <person name="Rosikiewicz P."/>
            <person name="Riley R."/>
            <person name="Saito K."/>
            <person name="San Clemente H."/>
            <person name="Shapiro H."/>
            <person name="van Tuinen D."/>
            <person name="Becard G."/>
            <person name="Bonfante P."/>
            <person name="Paszkowski U."/>
            <person name="Shachar-Hill Y.Y."/>
            <person name="Tuskan G.A."/>
            <person name="Young P.W."/>
            <person name="Sanders I.R."/>
            <person name="Henrissat B."/>
            <person name="Rensing S.A."/>
            <person name="Grigoriev I.V."/>
            <person name="Corradi N."/>
            <person name="Roux C."/>
            <person name="Martin F."/>
        </authorList>
    </citation>
    <scope>NUCLEOTIDE SEQUENCE [LARGE SCALE GENOMIC DNA]</scope>
    <source>
        <strain evidence="2 3">DAOM 197198</strain>
    </source>
</reference>
<dbReference type="EMBL" id="AUPC02000100">
    <property type="protein sequence ID" value="POG72068.1"/>
    <property type="molecule type" value="Genomic_DNA"/>
</dbReference>
<name>A0A2P4Q379_RHIID</name>
<proteinExistence type="predicted"/>